<name>B5RND3_BORDL</name>
<evidence type="ECO:0000256" key="1">
    <source>
        <dbReference type="SAM" id="Coils"/>
    </source>
</evidence>
<organism evidence="2 3">
    <name type="scientific">Borrelia duttonii (strain Ly)</name>
    <dbReference type="NCBI Taxonomy" id="412419"/>
    <lineage>
        <taxon>Bacteria</taxon>
        <taxon>Pseudomonadati</taxon>
        <taxon>Spirochaetota</taxon>
        <taxon>Spirochaetia</taxon>
        <taxon>Spirochaetales</taxon>
        <taxon>Borreliaceae</taxon>
        <taxon>Borrelia</taxon>
    </lineage>
</organism>
<protein>
    <submittedName>
        <fullName evidence="2">Uncharacterized conserved protein</fullName>
    </submittedName>
</protein>
<reference evidence="2 3" key="1">
    <citation type="journal article" date="2008" name="PLoS Genet.">
        <title>The genome of Borrelia recurrentis, the agent of deadly louse-borne relapsing fever, is a degraded subset of tick-borne Borrelia duttonii.</title>
        <authorList>
            <person name="Lescot M."/>
            <person name="Audic S."/>
            <person name="Robert C."/>
            <person name="Nguyen T.T."/>
            <person name="Blanc G."/>
            <person name="Cutler S.J."/>
            <person name="Wincker P."/>
            <person name="Couloux A."/>
            <person name="Claverie J.-M."/>
            <person name="Raoult D."/>
            <person name="Drancourt M."/>
        </authorList>
    </citation>
    <scope>NUCLEOTIDE SEQUENCE [LARGE SCALE GENOMIC DNA]</scope>
    <source>
        <strain evidence="2 3">Ly</strain>
    </source>
</reference>
<dbReference type="EMBL" id="CP000979">
    <property type="protein sequence ID" value="ACH93869.1"/>
    <property type="molecule type" value="Genomic_DNA"/>
</dbReference>
<keyword evidence="1" id="KW-0175">Coiled coil</keyword>
<dbReference type="PROSITE" id="PS51257">
    <property type="entry name" value="PROKAR_LIPOPROTEIN"/>
    <property type="match status" value="1"/>
</dbReference>
<dbReference type="KEGG" id="bdu:BDU_1073"/>
<proteinExistence type="predicted"/>
<keyword evidence="3" id="KW-1185">Reference proteome</keyword>
<evidence type="ECO:0000313" key="3">
    <source>
        <dbReference type="Proteomes" id="UP000000611"/>
    </source>
</evidence>
<evidence type="ECO:0000313" key="2">
    <source>
        <dbReference type="EMBL" id="ACH93869.1"/>
    </source>
</evidence>
<geneLocation type="plasmid" evidence="2 3">
    <name>pl165</name>
</geneLocation>
<dbReference type="AlphaFoldDB" id="B5RND3"/>
<keyword evidence="2" id="KW-0614">Plasmid</keyword>
<dbReference type="HOGENOM" id="CLU_1064230_0_0_12"/>
<feature type="coiled-coil region" evidence="1">
    <location>
        <begin position="54"/>
        <end position="81"/>
    </location>
</feature>
<dbReference type="OrthoDB" id="351306at2"/>
<sequence>MRNYMRKSNFIFYVLLFGVTSCNLDSKVDLSQLQASLKTLIPQDASFVEDGKNLSDFKVLLQEYKDKVKDAKDNFEKSGHKFDFCNKVVEGLEIENEFNEDYVYEAVGYNVDVLKHIDAIVKKFDAKVVPKEDVVQNNDKDADKDDKGDDKKYLLSVYLLLDNLNSDARFLSDFVKQNFSDENLDKLAKIEDVEKFTSSLREFLDSKEKLMFANNKVILEIDLNGNNDEILDQLNKINEKNFVDKNEVERSLNNGTYINDVVKNL</sequence>
<gene>
    <name evidence="2" type="ordered locus">BDU_1073</name>
</gene>
<accession>B5RND3</accession>
<dbReference type="Proteomes" id="UP000000611">
    <property type="component" value="Plasmid pl165"/>
</dbReference>